<gene>
    <name evidence="8" type="ORF">EK21DRAFT_77115</name>
</gene>
<reference evidence="8" key="1">
    <citation type="journal article" date="2020" name="Stud. Mycol.">
        <title>101 Dothideomycetes genomes: a test case for predicting lifestyles and emergence of pathogens.</title>
        <authorList>
            <person name="Haridas S."/>
            <person name="Albert R."/>
            <person name="Binder M."/>
            <person name="Bloem J."/>
            <person name="Labutti K."/>
            <person name="Salamov A."/>
            <person name="Andreopoulos B."/>
            <person name="Baker S."/>
            <person name="Barry K."/>
            <person name="Bills G."/>
            <person name="Bluhm B."/>
            <person name="Cannon C."/>
            <person name="Castanera R."/>
            <person name="Culley D."/>
            <person name="Daum C."/>
            <person name="Ezra D."/>
            <person name="Gonzalez J."/>
            <person name="Henrissat B."/>
            <person name="Kuo A."/>
            <person name="Liang C."/>
            <person name="Lipzen A."/>
            <person name="Lutzoni F."/>
            <person name="Magnuson J."/>
            <person name="Mondo S."/>
            <person name="Nolan M."/>
            <person name="Ohm R."/>
            <person name="Pangilinan J."/>
            <person name="Park H.-J."/>
            <person name="Ramirez L."/>
            <person name="Alfaro M."/>
            <person name="Sun H."/>
            <person name="Tritt A."/>
            <person name="Yoshinaga Y."/>
            <person name="Zwiers L.-H."/>
            <person name="Turgeon B."/>
            <person name="Goodwin S."/>
            <person name="Spatafora J."/>
            <person name="Crous P."/>
            <person name="Grigoriev I."/>
        </authorList>
    </citation>
    <scope>NUCLEOTIDE SEQUENCE</scope>
    <source>
        <strain evidence="8">CBS 110217</strain>
    </source>
</reference>
<feature type="transmembrane region" description="Helical" evidence="6">
    <location>
        <begin position="149"/>
        <end position="172"/>
    </location>
</feature>
<dbReference type="AlphaFoldDB" id="A0A9P4GZR8"/>
<evidence type="ECO:0000256" key="4">
    <source>
        <dbReference type="ARBA" id="ARBA00023136"/>
    </source>
</evidence>
<feature type="transmembrane region" description="Helical" evidence="6">
    <location>
        <begin position="28"/>
        <end position="50"/>
    </location>
</feature>
<feature type="transmembrane region" description="Helical" evidence="6">
    <location>
        <begin position="116"/>
        <end position="137"/>
    </location>
</feature>
<keyword evidence="3 6" id="KW-1133">Transmembrane helix</keyword>
<dbReference type="Proteomes" id="UP000799777">
    <property type="component" value="Unassembled WGS sequence"/>
</dbReference>
<dbReference type="PANTHER" id="PTHR33048">
    <property type="entry name" value="PTH11-LIKE INTEGRAL MEMBRANE PROTEIN (AFU_ORTHOLOGUE AFUA_5G11245)"/>
    <property type="match status" value="1"/>
</dbReference>
<evidence type="ECO:0000313" key="8">
    <source>
        <dbReference type="EMBL" id="KAF2025151.1"/>
    </source>
</evidence>
<feature type="domain" description="Rhodopsin" evidence="7">
    <location>
        <begin position="47"/>
        <end position="291"/>
    </location>
</feature>
<dbReference type="EMBL" id="ML978273">
    <property type="protein sequence ID" value="KAF2025151.1"/>
    <property type="molecule type" value="Genomic_DNA"/>
</dbReference>
<dbReference type="InterPro" id="IPR052337">
    <property type="entry name" value="SAT4-like"/>
</dbReference>
<dbReference type="InterPro" id="IPR049326">
    <property type="entry name" value="Rhodopsin_dom_fungi"/>
</dbReference>
<accession>A0A9P4GZR8</accession>
<dbReference type="Pfam" id="PF20684">
    <property type="entry name" value="Fung_rhodopsin"/>
    <property type="match status" value="1"/>
</dbReference>
<comment type="caution">
    <text evidence="8">The sequence shown here is derived from an EMBL/GenBank/DDBJ whole genome shotgun (WGS) entry which is preliminary data.</text>
</comment>
<proteinExistence type="inferred from homology"/>
<comment type="subcellular location">
    <subcellularLocation>
        <location evidence="1">Membrane</location>
        <topology evidence="1">Multi-pass membrane protein</topology>
    </subcellularLocation>
</comment>
<feature type="transmembrane region" description="Helical" evidence="6">
    <location>
        <begin position="62"/>
        <end position="84"/>
    </location>
</feature>
<protein>
    <recommendedName>
        <fullName evidence="7">Rhodopsin domain-containing protein</fullName>
    </recommendedName>
</protein>
<evidence type="ECO:0000256" key="5">
    <source>
        <dbReference type="ARBA" id="ARBA00038359"/>
    </source>
</evidence>
<evidence type="ECO:0000256" key="6">
    <source>
        <dbReference type="SAM" id="Phobius"/>
    </source>
</evidence>
<evidence type="ECO:0000256" key="3">
    <source>
        <dbReference type="ARBA" id="ARBA00022989"/>
    </source>
</evidence>
<comment type="similarity">
    <text evidence="5">Belongs to the SAT4 family.</text>
</comment>
<keyword evidence="4 6" id="KW-0472">Membrane</keyword>
<organism evidence="8 9">
    <name type="scientific">Setomelanomma holmii</name>
    <dbReference type="NCBI Taxonomy" id="210430"/>
    <lineage>
        <taxon>Eukaryota</taxon>
        <taxon>Fungi</taxon>
        <taxon>Dikarya</taxon>
        <taxon>Ascomycota</taxon>
        <taxon>Pezizomycotina</taxon>
        <taxon>Dothideomycetes</taxon>
        <taxon>Pleosporomycetidae</taxon>
        <taxon>Pleosporales</taxon>
        <taxon>Pleosporineae</taxon>
        <taxon>Phaeosphaeriaceae</taxon>
        <taxon>Setomelanomma</taxon>
    </lineage>
</organism>
<evidence type="ECO:0000256" key="2">
    <source>
        <dbReference type="ARBA" id="ARBA00022692"/>
    </source>
</evidence>
<keyword evidence="2 6" id="KW-0812">Transmembrane</keyword>
<dbReference type="PANTHER" id="PTHR33048:SF129">
    <property type="entry name" value="INTEGRAL MEMBRANE PROTEIN-RELATED"/>
    <property type="match status" value="1"/>
</dbReference>
<dbReference type="GO" id="GO:0016020">
    <property type="term" value="C:membrane"/>
    <property type="evidence" value="ECO:0007669"/>
    <property type="project" value="UniProtKB-SubCell"/>
</dbReference>
<evidence type="ECO:0000313" key="9">
    <source>
        <dbReference type="Proteomes" id="UP000799777"/>
    </source>
</evidence>
<evidence type="ECO:0000259" key="7">
    <source>
        <dbReference type="Pfam" id="PF20684"/>
    </source>
</evidence>
<feature type="transmembrane region" description="Helical" evidence="6">
    <location>
        <begin position="226"/>
        <end position="248"/>
    </location>
</feature>
<keyword evidence="9" id="KW-1185">Reference proteome</keyword>
<dbReference type="OrthoDB" id="5401779at2759"/>
<name>A0A9P4GZR8_9PLEO</name>
<evidence type="ECO:0000256" key="1">
    <source>
        <dbReference type="ARBA" id="ARBA00004141"/>
    </source>
</evidence>
<sequence>MTSRFPTPAEFASFPPPNYVDPFTKRPVAMGIMIPMTALVVGAISCRFYSRTVIVRTLGWDDWLMLIAAILSVASNIMILIAMGPNFQLGYHLWDLKPQIMYGKIRAAQMSMANQLLFTAIVTLMKVAILLTYLRIFPSRLNKWFCRSMIVYTIILSTMAFFFTLFQCNPVSTYWEIFKYIGTAKCLNVRAIYYYHSAQNTFSDFVIFLWPAKDLLNVKISRRQRITLTCMFSLGVIVCVAGSLRIYYTSLYLESYDVMWHGAECFIVMSVEGGVGVACGCLPGCKPLMNRLFPRFFAGTSQNSYPKPSAQDRLKQLEAGKLQGSATMGEDSYKLRSMSVDEIDLIIPPPAKSNFAMQRGW</sequence>